<evidence type="ECO:0000256" key="1">
    <source>
        <dbReference type="ARBA" id="ARBA00004651"/>
    </source>
</evidence>
<comment type="function">
    <text evidence="8">Gustatory receptor which mediates acceptance or avoidance behavior, depending on its substrates.</text>
</comment>
<keyword evidence="7 8" id="KW-0807">Transducer</keyword>
<keyword evidence="2 8" id="KW-1003">Cell membrane</keyword>
<evidence type="ECO:0000313" key="9">
    <source>
        <dbReference type="EMBL" id="KYM75563.1"/>
    </source>
</evidence>
<dbReference type="GO" id="GO:0008049">
    <property type="term" value="P:male courtship behavior"/>
    <property type="evidence" value="ECO:0007669"/>
    <property type="project" value="TreeGrafter"/>
</dbReference>
<evidence type="ECO:0000256" key="2">
    <source>
        <dbReference type="ARBA" id="ARBA00022475"/>
    </source>
</evidence>
<accession>A0A195ATL0</accession>
<dbReference type="KEGG" id="acoc:108693549"/>
<evidence type="ECO:0000256" key="8">
    <source>
        <dbReference type="RuleBase" id="RU363108"/>
    </source>
</evidence>
<feature type="transmembrane region" description="Helical" evidence="8">
    <location>
        <begin position="318"/>
        <end position="336"/>
    </location>
</feature>
<name>A0A195ATL0_9HYME</name>
<sequence>MRLAIFKQFFHDTSLTFSPSSKFQRQIKSKKGEKRWLFYATDFQSLMYPCFIFCRILGILPYKINTSSFETPKSYNIPSTIITCFFCSYSLIIICMGNICGWFHDNVPRSIAINSFYIFGSFILIITFVLNKPRIRLLQIILQISSRLPSESYQQSSMLIHAKDIFGFSFLLIQSALCCDPNFVTSIVTHLSTLYMLLLVFMMDMLYINCVCVLKACFKEINDDLANLLITNNKSHSAIWIYHEQRNHLLLMKLNYLKKRHLMVNDIVQKLNIIFSPQLLATIALSFIEVTFELYFNMVEWKNGLYINLAKQIHHTYVLTYITYYFVKVALIAWACETGKNQAIKIRTTVHDVLNNINNEQIKYELHLFSLQIMHCDNIFSAKGLSLNATLVRAMMGTITTYFLILIQFLILSHSCDEKTASNVTQTI</sequence>
<proteinExistence type="inferred from homology"/>
<dbReference type="InterPro" id="IPR013604">
    <property type="entry name" value="7TM_chemorcpt"/>
</dbReference>
<gene>
    <name evidence="9" type="ORF">ALC53_13991</name>
</gene>
<feature type="transmembrane region" description="Helical" evidence="8">
    <location>
        <begin position="391"/>
        <end position="412"/>
    </location>
</feature>
<keyword evidence="10" id="KW-1185">Reference proteome</keyword>
<protein>
    <recommendedName>
        <fullName evidence="8">Gustatory receptor</fullName>
    </recommendedName>
</protein>
<evidence type="ECO:0000256" key="6">
    <source>
        <dbReference type="ARBA" id="ARBA00023170"/>
    </source>
</evidence>
<dbReference type="GO" id="GO:0005886">
    <property type="term" value="C:plasma membrane"/>
    <property type="evidence" value="ECO:0007669"/>
    <property type="project" value="UniProtKB-SubCell"/>
</dbReference>
<dbReference type="OrthoDB" id="7549557at2759"/>
<keyword evidence="3 8" id="KW-0812">Transmembrane</keyword>
<keyword evidence="6 8" id="KW-0675">Receptor</keyword>
<dbReference type="EMBL" id="KQ976741">
    <property type="protein sequence ID" value="KYM75563.1"/>
    <property type="molecule type" value="Genomic_DNA"/>
</dbReference>
<dbReference type="GO" id="GO:0030425">
    <property type="term" value="C:dendrite"/>
    <property type="evidence" value="ECO:0007669"/>
    <property type="project" value="TreeGrafter"/>
</dbReference>
<comment type="similarity">
    <text evidence="8">Belongs to the insect chemoreceptor superfamily. Gustatory receptor (GR) family.</text>
</comment>
<dbReference type="GO" id="GO:0043025">
    <property type="term" value="C:neuronal cell body"/>
    <property type="evidence" value="ECO:0007669"/>
    <property type="project" value="TreeGrafter"/>
</dbReference>
<reference evidence="9 10" key="1">
    <citation type="submission" date="2015-09" db="EMBL/GenBank/DDBJ databases">
        <title>Atta colombica WGS genome.</title>
        <authorList>
            <person name="Nygaard S."/>
            <person name="Hu H."/>
            <person name="Boomsma J."/>
            <person name="Zhang G."/>
        </authorList>
    </citation>
    <scope>NUCLEOTIDE SEQUENCE [LARGE SCALE GENOMIC DNA]</scope>
    <source>
        <strain evidence="9">Treedump-2</strain>
        <tissue evidence="9">Whole body</tissue>
    </source>
</reference>
<dbReference type="Pfam" id="PF08395">
    <property type="entry name" value="7tm_7"/>
    <property type="match status" value="1"/>
</dbReference>
<keyword evidence="5 8" id="KW-0472">Membrane</keyword>
<dbReference type="AlphaFoldDB" id="A0A195ATL0"/>
<evidence type="ECO:0000256" key="7">
    <source>
        <dbReference type="ARBA" id="ARBA00023224"/>
    </source>
</evidence>
<evidence type="ECO:0000256" key="4">
    <source>
        <dbReference type="ARBA" id="ARBA00022989"/>
    </source>
</evidence>
<dbReference type="PANTHER" id="PTHR21143:SF134">
    <property type="entry name" value="GUSTATORY RECEPTOR"/>
    <property type="match status" value="1"/>
</dbReference>
<dbReference type="GO" id="GO:0030424">
    <property type="term" value="C:axon"/>
    <property type="evidence" value="ECO:0007669"/>
    <property type="project" value="TreeGrafter"/>
</dbReference>
<organism evidence="9 10">
    <name type="scientific">Atta colombica</name>
    <dbReference type="NCBI Taxonomy" id="520822"/>
    <lineage>
        <taxon>Eukaryota</taxon>
        <taxon>Metazoa</taxon>
        <taxon>Ecdysozoa</taxon>
        <taxon>Arthropoda</taxon>
        <taxon>Hexapoda</taxon>
        <taxon>Insecta</taxon>
        <taxon>Pterygota</taxon>
        <taxon>Neoptera</taxon>
        <taxon>Endopterygota</taxon>
        <taxon>Hymenoptera</taxon>
        <taxon>Apocrita</taxon>
        <taxon>Aculeata</taxon>
        <taxon>Formicoidea</taxon>
        <taxon>Formicidae</taxon>
        <taxon>Myrmicinae</taxon>
        <taxon>Atta</taxon>
    </lineage>
</organism>
<evidence type="ECO:0000256" key="3">
    <source>
        <dbReference type="ARBA" id="ARBA00022692"/>
    </source>
</evidence>
<dbReference type="STRING" id="520822.A0A195ATL0"/>
<evidence type="ECO:0000256" key="5">
    <source>
        <dbReference type="ARBA" id="ARBA00023136"/>
    </source>
</evidence>
<feature type="transmembrane region" description="Helical" evidence="8">
    <location>
        <begin position="194"/>
        <end position="214"/>
    </location>
</feature>
<feature type="transmembrane region" description="Helical" evidence="8">
    <location>
        <begin position="46"/>
        <end position="64"/>
    </location>
</feature>
<keyword evidence="4 8" id="KW-1133">Transmembrane helix</keyword>
<comment type="subcellular location">
    <subcellularLocation>
        <location evidence="1 8">Cell membrane</location>
        <topology evidence="1 8">Multi-pass membrane protein</topology>
    </subcellularLocation>
</comment>
<dbReference type="GO" id="GO:0050909">
    <property type="term" value="P:sensory perception of taste"/>
    <property type="evidence" value="ECO:0007669"/>
    <property type="project" value="InterPro"/>
</dbReference>
<evidence type="ECO:0000313" key="10">
    <source>
        <dbReference type="Proteomes" id="UP000078540"/>
    </source>
</evidence>
<dbReference type="PANTHER" id="PTHR21143">
    <property type="entry name" value="INVERTEBRATE GUSTATORY RECEPTOR"/>
    <property type="match status" value="1"/>
</dbReference>
<feature type="transmembrane region" description="Helical" evidence="8">
    <location>
        <begin position="111"/>
        <end position="130"/>
    </location>
</feature>
<dbReference type="Proteomes" id="UP000078540">
    <property type="component" value="Unassembled WGS sequence"/>
</dbReference>
<dbReference type="GO" id="GO:0007635">
    <property type="term" value="P:chemosensory behavior"/>
    <property type="evidence" value="ECO:0007669"/>
    <property type="project" value="TreeGrafter"/>
</dbReference>
<feature type="transmembrane region" description="Helical" evidence="8">
    <location>
        <begin position="76"/>
        <end position="99"/>
    </location>
</feature>
<dbReference type="GO" id="GO:0007165">
    <property type="term" value="P:signal transduction"/>
    <property type="evidence" value="ECO:0007669"/>
    <property type="project" value="UniProtKB-KW"/>
</dbReference>
<feature type="transmembrane region" description="Helical" evidence="8">
    <location>
        <begin position="279"/>
        <end position="298"/>
    </location>
</feature>